<dbReference type="GO" id="GO:0009982">
    <property type="term" value="F:pseudouridine synthase activity"/>
    <property type="evidence" value="ECO:0007669"/>
    <property type="project" value="InterPro"/>
</dbReference>
<dbReference type="EMBL" id="MEIL01000029">
    <property type="protein sequence ID" value="PIT38890.1"/>
    <property type="molecule type" value="Genomic_DNA"/>
</dbReference>
<feature type="domain" description="Pseudouridine synthase RsuA/RluA-like" evidence="2">
    <location>
        <begin position="5"/>
        <end position="153"/>
    </location>
</feature>
<proteinExistence type="predicted"/>
<dbReference type="InterPro" id="IPR050343">
    <property type="entry name" value="RsuA_PseudoU_synthase"/>
</dbReference>
<dbReference type="Pfam" id="PF00849">
    <property type="entry name" value="PseudoU_synth_2"/>
    <property type="match status" value="1"/>
</dbReference>
<evidence type="ECO:0000259" key="2">
    <source>
        <dbReference type="Pfam" id="PF00849"/>
    </source>
</evidence>
<protein>
    <submittedName>
        <fullName evidence="3">Pseudouridine synthase</fullName>
    </submittedName>
</protein>
<dbReference type="PANTHER" id="PTHR47683:SF2">
    <property type="entry name" value="RNA-BINDING S4 DOMAIN-CONTAINING PROTEIN"/>
    <property type="match status" value="1"/>
</dbReference>
<dbReference type="AlphaFoldDB" id="A0A2N9X6T7"/>
<dbReference type="Proteomes" id="UP000230202">
    <property type="component" value="Unassembled WGS sequence"/>
</dbReference>
<dbReference type="GO" id="GO:0140098">
    <property type="term" value="F:catalytic activity, acting on RNA"/>
    <property type="evidence" value="ECO:0007669"/>
    <property type="project" value="UniProtKB-ARBA"/>
</dbReference>
<dbReference type="NCBIfam" id="TIGR00093">
    <property type="entry name" value="pseudouridine synthase"/>
    <property type="match status" value="1"/>
</dbReference>
<dbReference type="Gene3D" id="3.30.70.1560">
    <property type="entry name" value="Alpha-L RNA-binding motif"/>
    <property type="match status" value="1"/>
</dbReference>
<keyword evidence="1" id="KW-0413">Isomerase</keyword>
<dbReference type="InterPro" id="IPR000748">
    <property type="entry name" value="PsdUridine_synth_RsuA/RluB/E/F"/>
</dbReference>
<reference evidence="3" key="1">
    <citation type="journal article" date="2017" name="MBio">
        <title>Type VI secretion-mediated competition in the bee gut microbiome.</title>
        <authorList>
            <person name="Steele M.I."/>
            <person name="Kwong W.K."/>
            <person name="Powell J.E."/>
            <person name="Whiteley M."/>
            <person name="Moran N.A."/>
        </authorList>
    </citation>
    <scope>NUCLEOTIDE SEQUENCE [LARGE SCALE GENOMIC DNA]</scope>
    <source>
        <strain evidence="3">WkB273</strain>
    </source>
</reference>
<dbReference type="SUPFAM" id="SSF55120">
    <property type="entry name" value="Pseudouridine synthase"/>
    <property type="match status" value="1"/>
</dbReference>
<keyword evidence="4" id="KW-1185">Reference proteome</keyword>
<sequence length="189" mass="21373">MSVPDLIVLNKPYGVICQFSAHEKYPTLKQYVPVPDVYPAGRLDTDSEGLLLLTANGRLQAKIAQPKYKLIKTYWAQVEGKPDKQALQHLSRGVNLGDFVTAPAQVRVLDAAEIKHLWPRVPPIRERKTVTDFWLQIGISEGKNRQVRRMCAKVGWPCLRLVRVGIGRLNVFSLDLPLGQWQAVRPEDL</sequence>
<dbReference type="OrthoDB" id="9807213at2"/>
<accession>A0A2N9X6T7</accession>
<evidence type="ECO:0000313" key="3">
    <source>
        <dbReference type="EMBL" id="PIT38890.1"/>
    </source>
</evidence>
<dbReference type="InterPro" id="IPR020094">
    <property type="entry name" value="TruA/RsuA/RluB/E/F_N"/>
</dbReference>
<dbReference type="InterPro" id="IPR006145">
    <property type="entry name" value="PsdUridine_synth_RsuA/RluA"/>
</dbReference>
<dbReference type="GO" id="GO:0001522">
    <property type="term" value="P:pseudouridine synthesis"/>
    <property type="evidence" value="ECO:0007669"/>
    <property type="project" value="InterPro"/>
</dbReference>
<name>A0A2N9X6T7_9NEIS</name>
<dbReference type="GO" id="GO:0003723">
    <property type="term" value="F:RNA binding"/>
    <property type="evidence" value="ECO:0007669"/>
    <property type="project" value="InterPro"/>
</dbReference>
<dbReference type="GO" id="GO:0006396">
    <property type="term" value="P:RNA processing"/>
    <property type="evidence" value="ECO:0007669"/>
    <property type="project" value="UniProtKB-ARBA"/>
</dbReference>
<dbReference type="RefSeq" id="WP_100140243.1">
    <property type="nucleotide sequence ID" value="NZ_CP159758.2"/>
</dbReference>
<comment type="caution">
    <text evidence="3">The sequence shown here is derived from an EMBL/GenBank/DDBJ whole genome shotgun (WGS) entry which is preliminary data.</text>
</comment>
<evidence type="ECO:0000256" key="1">
    <source>
        <dbReference type="ARBA" id="ARBA00023235"/>
    </source>
</evidence>
<organism evidence="3 4">
    <name type="scientific">Snodgrassella alvi</name>
    <dbReference type="NCBI Taxonomy" id="1196083"/>
    <lineage>
        <taxon>Bacteria</taxon>
        <taxon>Pseudomonadati</taxon>
        <taxon>Pseudomonadota</taxon>
        <taxon>Betaproteobacteria</taxon>
        <taxon>Neisseriales</taxon>
        <taxon>Neisseriaceae</taxon>
        <taxon>Snodgrassella</taxon>
    </lineage>
</organism>
<dbReference type="InterPro" id="IPR020103">
    <property type="entry name" value="PsdUridine_synth_cat_dom_sf"/>
</dbReference>
<evidence type="ECO:0000313" key="4">
    <source>
        <dbReference type="Proteomes" id="UP000230202"/>
    </source>
</evidence>
<gene>
    <name evidence="3" type="ORF">BHC54_08855</name>
</gene>
<dbReference type="Gene3D" id="3.30.70.580">
    <property type="entry name" value="Pseudouridine synthase I, catalytic domain, N-terminal subdomain"/>
    <property type="match status" value="1"/>
</dbReference>
<dbReference type="PANTHER" id="PTHR47683">
    <property type="entry name" value="PSEUDOURIDINE SYNTHASE FAMILY PROTEIN-RELATED"/>
    <property type="match status" value="1"/>
</dbReference>
<dbReference type="InterPro" id="IPR042092">
    <property type="entry name" value="PsdUridine_s_RsuA/RluB/E/F_cat"/>
</dbReference>